<evidence type="ECO:0000313" key="3">
    <source>
        <dbReference type="Proteomes" id="UP000326852"/>
    </source>
</evidence>
<accession>A0A5N6MFD1</accession>
<dbReference type="Gene3D" id="3.40.50.300">
    <property type="entry name" value="P-loop containing nucleotide triphosphate hydrolases"/>
    <property type="match status" value="2"/>
</dbReference>
<dbReference type="GO" id="GO:0000725">
    <property type="term" value="P:recombinational repair"/>
    <property type="evidence" value="ECO:0007669"/>
    <property type="project" value="TreeGrafter"/>
</dbReference>
<keyword evidence="3" id="KW-1185">Reference proteome</keyword>
<dbReference type="GO" id="GO:0005524">
    <property type="term" value="F:ATP binding"/>
    <property type="evidence" value="ECO:0007669"/>
    <property type="project" value="InterPro"/>
</dbReference>
<name>A0A5N6MFD1_9MICC</name>
<dbReference type="InterPro" id="IPR027417">
    <property type="entry name" value="P-loop_NTPase"/>
</dbReference>
<dbReference type="Pfam" id="PF08378">
    <property type="entry name" value="NERD"/>
    <property type="match status" value="1"/>
</dbReference>
<dbReference type="EMBL" id="VTFX01000005">
    <property type="protein sequence ID" value="KAD3515004.1"/>
    <property type="molecule type" value="Genomic_DNA"/>
</dbReference>
<gene>
    <name evidence="2" type="ORF">GD627_11885</name>
</gene>
<protein>
    <recommendedName>
        <fullName evidence="1">NERD domain-containing protein</fullName>
    </recommendedName>
</protein>
<proteinExistence type="predicted"/>
<dbReference type="PANTHER" id="PTHR11070">
    <property type="entry name" value="UVRD / RECB / PCRA DNA HELICASE FAMILY MEMBER"/>
    <property type="match status" value="1"/>
</dbReference>
<dbReference type="GO" id="GO:0003677">
    <property type="term" value="F:DNA binding"/>
    <property type="evidence" value="ECO:0007669"/>
    <property type="project" value="InterPro"/>
</dbReference>
<evidence type="ECO:0000259" key="1">
    <source>
        <dbReference type="Pfam" id="PF08378"/>
    </source>
</evidence>
<organism evidence="2 3">
    <name type="scientific">Arthrobacter yangruifuii</name>
    <dbReference type="NCBI Taxonomy" id="2606616"/>
    <lineage>
        <taxon>Bacteria</taxon>
        <taxon>Bacillati</taxon>
        <taxon>Actinomycetota</taxon>
        <taxon>Actinomycetes</taxon>
        <taxon>Micrococcales</taxon>
        <taxon>Micrococcaceae</taxon>
        <taxon>Arthrobacter</taxon>
    </lineage>
</organism>
<reference evidence="2 3" key="1">
    <citation type="submission" date="2019-08" db="EMBL/GenBank/DDBJ databases">
        <title>Arthrobacter sp. nov., isolated from plateau pika and Tibetan wild ass.</title>
        <authorList>
            <person name="Ge Y."/>
        </authorList>
    </citation>
    <scope>NUCLEOTIDE SEQUENCE [LARGE SCALE GENOMIC DNA]</scope>
    <source>
        <strain evidence="2 3">785</strain>
    </source>
</reference>
<evidence type="ECO:0000313" key="2">
    <source>
        <dbReference type="EMBL" id="KAD3515004.1"/>
    </source>
</evidence>
<comment type="caution">
    <text evidence="2">The sequence shown here is derived from an EMBL/GenBank/DDBJ whole genome shotgun (WGS) entry which is preliminary data.</text>
</comment>
<dbReference type="GO" id="GO:0043138">
    <property type="term" value="F:3'-5' DNA helicase activity"/>
    <property type="evidence" value="ECO:0007669"/>
    <property type="project" value="TreeGrafter"/>
</dbReference>
<dbReference type="SUPFAM" id="SSF52540">
    <property type="entry name" value="P-loop containing nucleoside triphosphate hydrolases"/>
    <property type="match status" value="1"/>
</dbReference>
<dbReference type="RefSeq" id="WP_152272680.1">
    <property type="nucleotide sequence ID" value="NZ_VTFX01000005.1"/>
</dbReference>
<sequence>MECIPDEPMFDDGHLAEKAVWDALRAQLPDDVVLAHSVQVRHGRAEHEIDILVLWPGVGLAAIEVKGGLISVEHGQWYQSDRQGPHRIESPIAQSQSAQHAFKMWVTGQLGSPLVSRFAYMAAFPYSPVPRDWEMNGVPRPLVLDPNDLADVSERLRAAIETQAQGGSPLAPNYARRIARLLSGNLEAEATPALTALELEDHQQQLTERQKVLLDSSRSIARARFVGGAGSGKTWLAVEKAKRLAKEGKRVGLFCYNKGLAAHLRRQVDGWRQAKPVFVGEFHDYAVSLGVPNGSGQAYFDEDMPALMKGLAVDLPPEQKLDAIVIDEAQDFAPLWWESLLACLKDPDRGEIYAFMDERQNVYGRWDSQSAGTALDPTAGLVTLHIDENLRNTKRIAQTFKGFAGKHFAPRGGDGLPVRLVSCSTEDALDVAGDCVDALLEEGWTNNQIAFLTTKNRHPVHKDFENNLSAYWTAFHDDEEEFYGHVLGFKGLERSVVILCVNGFKDMGRAAELLYVGLSRARCLLVVVGDPVLIAEAGGPELERAMGRMQEWQPQLEHITETSIP</sequence>
<dbReference type="InterPro" id="IPR000212">
    <property type="entry name" value="DNA_helicase_UvrD/REP"/>
</dbReference>
<dbReference type="Proteomes" id="UP000326852">
    <property type="component" value="Unassembled WGS sequence"/>
</dbReference>
<dbReference type="InterPro" id="IPR011528">
    <property type="entry name" value="NERD"/>
</dbReference>
<dbReference type="GO" id="GO:0005829">
    <property type="term" value="C:cytosol"/>
    <property type="evidence" value="ECO:0007669"/>
    <property type="project" value="TreeGrafter"/>
</dbReference>
<feature type="domain" description="NERD" evidence="1">
    <location>
        <begin position="13"/>
        <end position="105"/>
    </location>
</feature>
<dbReference type="AlphaFoldDB" id="A0A5N6MFD1"/>
<dbReference type="PANTHER" id="PTHR11070:SF2">
    <property type="entry name" value="ATP-DEPENDENT DNA HELICASE SRS2"/>
    <property type="match status" value="1"/>
</dbReference>